<proteinExistence type="predicted"/>
<sequence>MSRFLAEKQDAPLILTLELEQSVQDWAQSMRDHHFPQDRNIVPAHVTIFHALPAEYADILLTHLIRARQAPCVTIEAPFLLGRGVAYRVISPEIKAVREEISGLVPPERCTAQDRAPWHPHLTIQNKVSPQKARELLKHLSQGYEPVKTHGAALRLWRYLGGPWKLLVRAPFMLRGDS</sequence>
<gene>
    <name evidence="1" type="ORF">AD945_07075</name>
</gene>
<dbReference type="Proteomes" id="UP000075636">
    <property type="component" value="Unassembled WGS sequence"/>
</dbReference>
<dbReference type="InterPro" id="IPR009097">
    <property type="entry name" value="Cyclic_Pdiesterase"/>
</dbReference>
<dbReference type="OrthoDB" id="793003at2"/>
<dbReference type="EMBL" id="LHZR01000103">
    <property type="protein sequence ID" value="KXV48458.1"/>
    <property type="molecule type" value="Genomic_DNA"/>
</dbReference>
<comment type="caution">
    <text evidence="1">The sequence shown here is derived from an EMBL/GenBank/DDBJ whole genome shotgun (WGS) entry which is preliminary data.</text>
</comment>
<evidence type="ECO:0000313" key="1">
    <source>
        <dbReference type="EMBL" id="KXV48458.1"/>
    </source>
</evidence>
<accession>A0A149TJI2</accession>
<dbReference type="PATRIC" id="fig|318683.6.peg.1947"/>
<dbReference type="RefSeq" id="WP_062107594.1">
    <property type="nucleotide sequence ID" value="NZ_LHZR01000103.1"/>
</dbReference>
<dbReference type="SUPFAM" id="SSF55144">
    <property type="entry name" value="LigT-like"/>
    <property type="match status" value="1"/>
</dbReference>
<dbReference type="STRING" id="318683.A0U94_04990"/>
<dbReference type="Gene3D" id="3.90.1140.10">
    <property type="entry name" value="Cyclic phosphodiesterase"/>
    <property type="match status" value="1"/>
</dbReference>
<evidence type="ECO:0000313" key="2">
    <source>
        <dbReference type="Proteomes" id="UP000075636"/>
    </source>
</evidence>
<dbReference type="Pfam" id="PF13563">
    <property type="entry name" value="2_5_RNA_ligase2"/>
    <property type="match status" value="1"/>
</dbReference>
<reference evidence="1 2" key="1">
    <citation type="submission" date="2015-06" db="EMBL/GenBank/DDBJ databases">
        <title>Improved classification and identification of acetic acid bacteria using matrix-assisted laser desorption/ionization time-of-flight mass spectrometry; Gluconobacter nephelii and Gluconobacter uchimurae are later heterotypic synonyms of Gluconobacter japonicus and Gluconobacter oxydans, respectively.</title>
        <authorList>
            <person name="Li L."/>
            <person name="Cleenwerck I."/>
            <person name="De Vuyst L."/>
            <person name="Vandamme P."/>
        </authorList>
    </citation>
    <scope>NUCLEOTIDE SEQUENCE [LARGE SCALE GENOMIC DNA]</scope>
    <source>
        <strain evidence="1 2">LMG 1768</strain>
    </source>
</reference>
<dbReference type="AlphaFoldDB" id="A0A149TJI2"/>
<evidence type="ECO:0008006" key="3">
    <source>
        <dbReference type="Google" id="ProtNLM"/>
    </source>
</evidence>
<protein>
    <recommendedName>
        <fullName evidence="3">2'-5' RNA ligase family protein</fullName>
    </recommendedName>
</protein>
<organism evidence="1 2">
    <name type="scientific">Gluconobacter albidus</name>
    <dbReference type="NCBI Taxonomy" id="318683"/>
    <lineage>
        <taxon>Bacteria</taxon>
        <taxon>Pseudomonadati</taxon>
        <taxon>Pseudomonadota</taxon>
        <taxon>Alphaproteobacteria</taxon>
        <taxon>Acetobacterales</taxon>
        <taxon>Acetobacteraceae</taxon>
        <taxon>Gluconobacter</taxon>
    </lineage>
</organism>
<name>A0A149TJI2_9PROT</name>